<evidence type="ECO:0000256" key="3">
    <source>
        <dbReference type="ARBA" id="ARBA00022505"/>
    </source>
</evidence>
<sequence>MDTSRLRIEGRFWLQRDEQPFLGRGRVELLERIDSCGSIAEAARLMGMGYKTAWDNVDAINNLAEQPLVERQKGGKHGGGTRLTAYGKEVIALYRELESAHSRLLDGLVERYPAAAGVQALLGRLGIVASARNQLLTRICSIEQEGCVARIELDLGGDDRLYAELLPSSVQRLALQNGSWVIALIKATALRLCGAAEAAPPVGNRFVARIERIGDEGEVVVKLGGGRMLHAVMPSGTPSWLAEGAQVRIMVEPTDVILLTTDIPVPRTAAVQDT</sequence>
<evidence type="ECO:0000313" key="8">
    <source>
        <dbReference type="Proteomes" id="UP000246569"/>
    </source>
</evidence>
<dbReference type="RefSeq" id="WP_110016618.1">
    <property type="nucleotide sequence ID" value="NZ_QGTJ01000001.1"/>
</dbReference>
<keyword evidence="4" id="KW-0677">Repeat</keyword>
<reference evidence="7 8" key="1">
    <citation type="submission" date="2018-05" db="EMBL/GenBank/DDBJ databases">
        <title>Genomic Encyclopedia of Type Strains, Phase IV (KMG-IV): sequencing the most valuable type-strain genomes for metagenomic binning, comparative biology and taxonomic classification.</title>
        <authorList>
            <person name="Goeker M."/>
        </authorList>
    </citation>
    <scope>NUCLEOTIDE SEQUENCE [LARGE SCALE GENOMIC DNA]</scope>
    <source>
        <strain evidence="7 8">DSM 23606</strain>
    </source>
</reference>
<gene>
    <name evidence="7" type="ORF">C7443_10198</name>
</gene>
<evidence type="ECO:0000256" key="2">
    <source>
        <dbReference type="ARBA" id="ARBA00022448"/>
    </source>
</evidence>
<organism evidence="7 8">
    <name type="scientific">Plasticicumulans acidivorans</name>
    <dbReference type="NCBI Taxonomy" id="886464"/>
    <lineage>
        <taxon>Bacteria</taxon>
        <taxon>Pseudomonadati</taxon>
        <taxon>Pseudomonadota</taxon>
        <taxon>Gammaproteobacteria</taxon>
        <taxon>Candidatus Competibacteraceae</taxon>
        <taxon>Plasticicumulans</taxon>
    </lineage>
</organism>
<keyword evidence="3 5" id="KW-0500">Molybdenum</keyword>
<comment type="caution">
    <text evidence="7">The sequence shown here is derived from an EMBL/GenBank/DDBJ whole genome shotgun (WGS) entry which is preliminary data.</text>
</comment>
<dbReference type="PIRSF" id="PIRSF005763">
    <property type="entry name" value="Txn_reg_ModE"/>
    <property type="match status" value="1"/>
</dbReference>
<proteinExistence type="inferred from homology"/>
<protein>
    <submittedName>
        <fullName evidence="7">Molybdate transport system regulatory protein</fullName>
    </submittedName>
</protein>
<evidence type="ECO:0000259" key="6">
    <source>
        <dbReference type="PROSITE" id="PS51866"/>
    </source>
</evidence>
<name>A0A317N0H2_9GAMM</name>
<dbReference type="InterPro" id="IPR036388">
    <property type="entry name" value="WH-like_DNA-bd_sf"/>
</dbReference>
<dbReference type="PANTHER" id="PTHR30432:SF1">
    <property type="entry name" value="DNA-BINDING TRANSCRIPTIONAL DUAL REGULATOR MODE"/>
    <property type="match status" value="1"/>
</dbReference>
<dbReference type="OrthoDB" id="9800709at2"/>
<comment type="similarity">
    <text evidence="1 5">Belongs to the ModE family.</text>
</comment>
<dbReference type="PROSITE" id="PS51866">
    <property type="entry name" value="MOP"/>
    <property type="match status" value="1"/>
</dbReference>
<dbReference type="Pfam" id="PF03459">
    <property type="entry name" value="TOBE"/>
    <property type="match status" value="1"/>
</dbReference>
<dbReference type="InterPro" id="IPR004606">
    <property type="entry name" value="Mop_domain"/>
</dbReference>
<dbReference type="InterPro" id="IPR005116">
    <property type="entry name" value="Transp-assoc_OB_typ1"/>
</dbReference>
<dbReference type="InterPro" id="IPR003725">
    <property type="entry name" value="ModE-bd_N"/>
</dbReference>
<dbReference type="Proteomes" id="UP000246569">
    <property type="component" value="Unassembled WGS sequence"/>
</dbReference>
<feature type="domain" description="Mop" evidence="6">
    <location>
        <begin position="128"/>
        <end position="194"/>
    </location>
</feature>
<keyword evidence="2 5" id="KW-0813">Transport</keyword>
<dbReference type="PANTHER" id="PTHR30432">
    <property type="entry name" value="TRANSCRIPTIONAL REGULATOR MODE"/>
    <property type="match status" value="1"/>
</dbReference>
<dbReference type="InterPro" id="IPR051815">
    <property type="entry name" value="Molybdate_resp_trans_reg"/>
</dbReference>
<dbReference type="GO" id="GO:0030151">
    <property type="term" value="F:molybdenum ion binding"/>
    <property type="evidence" value="ECO:0007669"/>
    <property type="project" value="UniProtKB-UniRule"/>
</dbReference>
<evidence type="ECO:0000256" key="4">
    <source>
        <dbReference type="ARBA" id="ARBA00022737"/>
    </source>
</evidence>
<dbReference type="InterPro" id="IPR036390">
    <property type="entry name" value="WH_DNA-bd_sf"/>
</dbReference>
<dbReference type="InterPro" id="IPR008995">
    <property type="entry name" value="Mo/tungstate-bd_C_term_dom"/>
</dbReference>
<dbReference type="Gene3D" id="1.10.10.10">
    <property type="entry name" value="Winged helix-like DNA-binding domain superfamily/Winged helix DNA-binding domain"/>
    <property type="match status" value="1"/>
</dbReference>
<evidence type="ECO:0000256" key="1">
    <source>
        <dbReference type="ARBA" id="ARBA00008110"/>
    </source>
</evidence>
<dbReference type="NCBIfam" id="TIGR00637">
    <property type="entry name" value="ModE_repress"/>
    <property type="match status" value="1"/>
</dbReference>
<dbReference type="AlphaFoldDB" id="A0A317N0H2"/>
<dbReference type="EMBL" id="QGTJ01000001">
    <property type="protein sequence ID" value="PWV65614.1"/>
    <property type="molecule type" value="Genomic_DNA"/>
</dbReference>
<accession>A0A317N0H2</accession>
<dbReference type="SUPFAM" id="SSF50331">
    <property type="entry name" value="MOP-like"/>
    <property type="match status" value="2"/>
</dbReference>
<dbReference type="Pfam" id="PF00126">
    <property type="entry name" value="HTH_1"/>
    <property type="match status" value="1"/>
</dbReference>
<dbReference type="InterPro" id="IPR000847">
    <property type="entry name" value="LysR_HTH_N"/>
</dbReference>
<evidence type="ECO:0000313" key="7">
    <source>
        <dbReference type="EMBL" id="PWV65614.1"/>
    </source>
</evidence>
<dbReference type="GO" id="GO:0015689">
    <property type="term" value="P:molybdate ion transport"/>
    <property type="evidence" value="ECO:0007669"/>
    <property type="project" value="UniProtKB-UniRule"/>
</dbReference>
<keyword evidence="8" id="KW-1185">Reference proteome</keyword>
<dbReference type="Gene3D" id="2.40.50.100">
    <property type="match status" value="1"/>
</dbReference>
<dbReference type="SUPFAM" id="SSF46785">
    <property type="entry name" value="Winged helix' DNA-binding domain"/>
    <property type="match status" value="1"/>
</dbReference>
<evidence type="ECO:0000256" key="5">
    <source>
        <dbReference type="PIRNR" id="PIRNR005763"/>
    </source>
</evidence>
<dbReference type="InterPro" id="IPR016462">
    <property type="entry name" value="ModE"/>
</dbReference>
<dbReference type="GO" id="GO:0003700">
    <property type="term" value="F:DNA-binding transcription factor activity"/>
    <property type="evidence" value="ECO:0007669"/>
    <property type="project" value="InterPro"/>
</dbReference>